<dbReference type="Proteomes" id="UP000066284">
    <property type="component" value="Chromosome 1"/>
</dbReference>
<dbReference type="EMBL" id="LN885086">
    <property type="protein sequence ID" value="CUQ65454.1"/>
    <property type="molecule type" value="Genomic_DNA"/>
</dbReference>
<name>A0A0S4KQL0_9BACT</name>
<protein>
    <submittedName>
        <fullName evidence="2">Uncharacterized protein</fullName>
    </submittedName>
</protein>
<evidence type="ECO:0000256" key="1">
    <source>
        <dbReference type="SAM" id="MobiDB-lite"/>
    </source>
</evidence>
<dbReference type="KEGG" id="nio:NITINOP_0478"/>
<reference evidence="3" key="1">
    <citation type="submission" date="2015-09" db="EMBL/GenBank/DDBJ databases">
        <authorList>
            <person name="Daims H."/>
        </authorList>
    </citation>
    <scope>NUCLEOTIDE SEQUENCE [LARGE SCALE GENOMIC DNA]</scope>
</reference>
<gene>
    <name evidence="2" type="ORF">NITINOP_0478</name>
</gene>
<evidence type="ECO:0000313" key="2">
    <source>
        <dbReference type="EMBL" id="CUQ65454.1"/>
    </source>
</evidence>
<sequence>MLSQRMRAGVERMKGSRERV</sequence>
<organism evidence="2 3">
    <name type="scientific">Candidatus Nitrospira inopinata</name>
    <dbReference type="NCBI Taxonomy" id="1715989"/>
    <lineage>
        <taxon>Bacteria</taxon>
        <taxon>Pseudomonadati</taxon>
        <taxon>Nitrospirota</taxon>
        <taxon>Nitrospiria</taxon>
        <taxon>Nitrospirales</taxon>
        <taxon>Nitrospiraceae</taxon>
        <taxon>Nitrospira</taxon>
    </lineage>
</organism>
<proteinExistence type="predicted"/>
<feature type="compositionally biased region" description="Basic and acidic residues" evidence="1">
    <location>
        <begin position="8"/>
        <end position="20"/>
    </location>
</feature>
<accession>A0A0S4KQL0</accession>
<feature type="region of interest" description="Disordered" evidence="1">
    <location>
        <begin position="1"/>
        <end position="20"/>
    </location>
</feature>
<dbReference type="AlphaFoldDB" id="A0A0S4KQL0"/>
<keyword evidence="3" id="KW-1185">Reference proteome</keyword>
<evidence type="ECO:0000313" key="3">
    <source>
        <dbReference type="Proteomes" id="UP000066284"/>
    </source>
</evidence>